<evidence type="ECO:0000256" key="3">
    <source>
        <dbReference type="ARBA" id="ARBA00022692"/>
    </source>
</evidence>
<evidence type="ECO:0000256" key="9">
    <source>
        <dbReference type="PROSITE-ProRule" id="PRU01193"/>
    </source>
</evidence>
<dbReference type="InterPro" id="IPR000644">
    <property type="entry name" value="CBS_dom"/>
</dbReference>
<evidence type="ECO:0000256" key="10">
    <source>
        <dbReference type="SAM" id="Phobius"/>
    </source>
</evidence>
<feature type="domain" description="CNNM transmembrane" evidence="12">
    <location>
        <begin position="1"/>
        <end position="201"/>
    </location>
</feature>
<feature type="transmembrane region" description="Helical" evidence="10">
    <location>
        <begin position="6"/>
        <end position="28"/>
    </location>
</feature>
<keyword evidence="5 9" id="KW-1133">Transmembrane helix</keyword>
<feature type="transmembrane region" description="Helical" evidence="10">
    <location>
        <begin position="55"/>
        <end position="77"/>
    </location>
</feature>
<dbReference type="SUPFAM" id="SSF56176">
    <property type="entry name" value="FAD-binding/transporter-associated domain-like"/>
    <property type="match status" value="1"/>
</dbReference>
<dbReference type="InterPro" id="IPR044751">
    <property type="entry name" value="Ion_transp-like_CBS"/>
</dbReference>
<evidence type="ECO:0000256" key="5">
    <source>
        <dbReference type="ARBA" id="ARBA00022989"/>
    </source>
</evidence>
<evidence type="ECO:0000256" key="2">
    <source>
        <dbReference type="ARBA" id="ARBA00006337"/>
    </source>
</evidence>
<evidence type="ECO:0000259" key="11">
    <source>
        <dbReference type="PROSITE" id="PS51371"/>
    </source>
</evidence>
<comment type="similarity">
    <text evidence="2">Belongs to the UPF0053 family.</text>
</comment>
<keyword evidence="6 8" id="KW-0129">CBS domain</keyword>
<evidence type="ECO:0000259" key="12">
    <source>
        <dbReference type="PROSITE" id="PS51846"/>
    </source>
</evidence>
<proteinExistence type="inferred from homology"/>
<dbReference type="Gene3D" id="3.30.465.10">
    <property type="match status" value="1"/>
</dbReference>
<dbReference type="Gene3D" id="3.10.580.10">
    <property type="entry name" value="CBS-domain"/>
    <property type="match status" value="1"/>
</dbReference>
<evidence type="ECO:0000313" key="14">
    <source>
        <dbReference type="Proteomes" id="UP001234495"/>
    </source>
</evidence>
<dbReference type="EMBL" id="JAUSUD010000020">
    <property type="protein sequence ID" value="MDQ0232377.1"/>
    <property type="molecule type" value="Genomic_DNA"/>
</dbReference>
<feature type="domain" description="CBS" evidence="11">
    <location>
        <begin position="286"/>
        <end position="343"/>
    </location>
</feature>
<dbReference type="PROSITE" id="PS51371">
    <property type="entry name" value="CBS"/>
    <property type="match status" value="2"/>
</dbReference>
<evidence type="ECO:0000256" key="7">
    <source>
        <dbReference type="ARBA" id="ARBA00023136"/>
    </source>
</evidence>
<reference evidence="13 14" key="1">
    <citation type="submission" date="2023-07" db="EMBL/GenBank/DDBJ databases">
        <title>Genomic Encyclopedia of Type Strains, Phase IV (KMG-IV): sequencing the most valuable type-strain genomes for metagenomic binning, comparative biology and taxonomic classification.</title>
        <authorList>
            <person name="Goeker M."/>
        </authorList>
    </citation>
    <scope>NUCLEOTIDE SEQUENCE [LARGE SCALE GENOMIC DNA]</scope>
    <source>
        <strain evidence="13 14">DSM 29005</strain>
    </source>
</reference>
<name>A0ABT9ZJB3_9BACI</name>
<dbReference type="InterPro" id="IPR005170">
    <property type="entry name" value="Transptr-assoc_dom"/>
</dbReference>
<feature type="domain" description="CBS" evidence="11">
    <location>
        <begin position="220"/>
        <end position="280"/>
    </location>
</feature>
<accession>A0ABT9ZJB3</accession>
<comment type="subcellular location">
    <subcellularLocation>
        <location evidence="1">Membrane</location>
        <topology evidence="1">Multi-pass membrane protein</topology>
    </subcellularLocation>
</comment>
<dbReference type="InterPro" id="IPR016169">
    <property type="entry name" value="FAD-bd_PCMH_sub2"/>
</dbReference>
<evidence type="ECO:0000256" key="6">
    <source>
        <dbReference type="ARBA" id="ARBA00023122"/>
    </source>
</evidence>
<evidence type="ECO:0000256" key="4">
    <source>
        <dbReference type="ARBA" id="ARBA00022737"/>
    </source>
</evidence>
<dbReference type="InterPro" id="IPR036318">
    <property type="entry name" value="FAD-bd_PCMH-like_sf"/>
</dbReference>
<evidence type="ECO:0000256" key="1">
    <source>
        <dbReference type="ARBA" id="ARBA00004141"/>
    </source>
</evidence>
<dbReference type="PANTHER" id="PTHR22777:SF17">
    <property type="entry name" value="UPF0053 PROTEIN SLL0260"/>
    <property type="match status" value="1"/>
</dbReference>
<dbReference type="CDD" id="cd04590">
    <property type="entry name" value="CBS_pair_CorC_HlyC_assoc"/>
    <property type="match status" value="1"/>
</dbReference>
<protein>
    <submittedName>
        <fullName evidence="13">Hemolysin</fullName>
    </submittedName>
</protein>
<dbReference type="Pfam" id="PF01595">
    <property type="entry name" value="CNNM"/>
    <property type="match status" value="1"/>
</dbReference>
<dbReference type="SMART" id="SM01091">
    <property type="entry name" value="CorC_HlyC"/>
    <property type="match status" value="1"/>
</dbReference>
<gene>
    <name evidence="13" type="ORF">J2S19_003687</name>
</gene>
<evidence type="ECO:0000313" key="13">
    <source>
        <dbReference type="EMBL" id="MDQ0232377.1"/>
    </source>
</evidence>
<dbReference type="InterPro" id="IPR002550">
    <property type="entry name" value="CNNM"/>
</dbReference>
<feature type="transmembrane region" description="Helical" evidence="10">
    <location>
        <begin position="99"/>
        <end position="123"/>
    </location>
</feature>
<dbReference type="Pfam" id="PF03471">
    <property type="entry name" value="CorC_HlyC"/>
    <property type="match status" value="1"/>
</dbReference>
<keyword evidence="14" id="KW-1185">Reference proteome</keyword>
<comment type="caution">
    <text evidence="13">The sequence shown here is derived from an EMBL/GenBank/DDBJ whole genome shotgun (WGS) entry which is preliminary data.</text>
</comment>
<keyword evidence="3 9" id="KW-0812">Transmembrane</keyword>
<dbReference type="Proteomes" id="UP001234495">
    <property type="component" value="Unassembled WGS sequence"/>
</dbReference>
<dbReference type="InterPro" id="IPR046342">
    <property type="entry name" value="CBS_dom_sf"/>
</dbReference>
<dbReference type="SUPFAM" id="SSF54631">
    <property type="entry name" value="CBS-domain pair"/>
    <property type="match status" value="1"/>
</dbReference>
<keyword evidence="7 9" id="KW-0472">Membrane</keyword>
<dbReference type="RefSeq" id="WP_307344379.1">
    <property type="nucleotide sequence ID" value="NZ_JAUSUD010000020.1"/>
</dbReference>
<dbReference type="PANTHER" id="PTHR22777">
    <property type="entry name" value="HEMOLYSIN-RELATED"/>
    <property type="match status" value="1"/>
</dbReference>
<organism evidence="13 14">
    <name type="scientific">Metabacillus malikii</name>
    <dbReference type="NCBI Taxonomy" id="1504265"/>
    <lineage>
        <taxon>Bacteria</taxon>
        <taxon>Bacillati</taxon>
        <taxon>Bacillota</taxon>
        <taxon>Bacilli</taxon>
        <taxon>Bacillales</taxon>
        <taxon>Bacillaceae</taxon>
        <taxon>Metabacillus</taxon>
    </lineage>
</organism>
<evidence type="ECO:0000256" key="8">
    <source>
        <dbReference type="PROSITE-ProRule" id="PRU00703"/>
    </source>
</evidence>
<dbReference type="PROSITE" id="PS51846">
    <property type="entry name" value="CNNM"/>
    <property type="match status" value="1"/>
</dbReference>
<sequence>MITEIIILAILILCNAFFAASEIALISLNDVKIKQMADNGDHKAKKLDKLLSEPSSFLATIQIGITLAGFLASAFAAESFAGHLSTTLYNAGVPISKEILGRISVIVITLILSYFTLVVGELVPKRLALQKADEIANIAVSPLLLLSKITAPFVKLLTLSTNMIVRLFGVDPNADDEEVTEEEIRMMIDVGKERGTIQETEKMMINNIFELDNKTVSEIMTHRTDIIAIPIHYTLSETVSLVNVERYTRFPVYKEGIDDIVGILHVKDLIQFIENCEDDRFHLEELLREPYFVLESKSIDELFKEMQMYNIHMAVAIDEYGGTDGIVTIEDVIEEIVGNIFDEYDDREMDDEEIQKVDDFTYVIPGKTNLYVVEELFHIQFPTDDYDTLSGFVIGELGYIPNEDERPEVEFAQIKFKVEEMDDKRIEKIKAMVPHASEGKMNRDNSEA</sequence>
<dbReference type="Pfam" id="PF00571">
    <property type="entry name" value="CBS"/>
    <property type="match status" value="2"/>
</dbReference>
<keyword evidence="4" id="KW-0677">Repeat</keyword>